<name>A0A2T0V9Q7_9MICO</name>
<keyword evidence="4" id="KW-1185">Reference proteome</keyword>
<dbReference type="Pfam" id="PF14403">
    <property type="entry name" value="CP_ATPgrasp_2"/>
    <property type="match status" value="1"/>
</dbReference>
<dbReference type="InterPro" id="IPR016450">
    <property type="entry name" value="UCP005522"/>
</dbReference>
<dbReference type="AlphaFoldDB" id="A0A2T0V9Q7"/>
<dbReference type="Gene3D" id="3.30.1490.270">
    <property type="match status" value="1"/>
</dbReference>
<dbReference type="PANTHER" id="PTHR34595:SF7">
    <property type="entry name" value="SLL1039 PROTEIN"/>
    <property type="match status" value="1"/>
</dbReference>
<protein>
    <submittedName>
        <fullName evidence="3">Putative circularly permuted ATP-grasp superfamily protein</fullName>
    </submittedName>
</protein>
<reference evidence="3 4" key="1">
    <citation type="submission" date="2018-03" db="EMBL/GenBank/DDBJ databases">
        <title>Genomic Encyclopedia of Type Strains, Phase III (KMG-III): the genomes of soil and plant-associated and newly described type strains.</title>
        <authorList>
            <person name="Whitman W."/>
        </authorList>
    </citation>
    <scope>NUCLEOTIDE SEQUENCE [LARGE SCALE GENOMIC DNA]</scope>
    <source>
        <strain evidence="3 4">CGMCC 1.12484</strain>
    </source>
</reference>
<dbReference type="InterPro" id="IPR051680">
    <property type="entry name" value="ATP-dep_Glu-Cys_Ligase-2"/>
</dbReference>
<dbReference type="SUPFAM" id="SSF56059">
    <property type="entry name" value="Glutathione synthetase ATP-binding domain-like"/>
    <property type="match status" value="1"/>
</dbReference>
<dbReference type="RefSeq" id="WP_106213976.1">
    <property type="nucleotide sequence ID" value="NZ_PVTL01000008.1"/>
</dbReference>
<dbReference type="PIRSF" id="PIRSF005522">
    <property type="entry name" value="UCP005522"/>
    <property type="match status" value="1"/>
</dbReference>
<feature type="domain" description="Circularly permuted ATP-grasp type 2" evidence="2">
    <location>
        <begin position="83"/>
        <end position="459"/>
    </location>
</feature>
<sequence>MGDLFDGYGTAATRGAGAVAFDEMFSSPGTARPSYKEIHATLARMTQEELRGRTDALASSYLAQGVTFDFAGEERPFPLDAVPRVIDQAEWQKVEAGIKQRVTALEAFLADIYGGQAAVRDGVIPAGLITSSSHFHREAAGIVSANGVRIQVSGIDLIRDEAGTWRVLEDNVRVPSGVSYVISNRRVMAQTLPELFVSMKVRPVGEYPQKLLNALRASAPDGVDDPTVVVLTPGVYNSAYFEHTLLARLMGVELVEGRDLFCSGGRVWMRTTAGPTRVDVIYRRVDDEFLDPLQFRADSMLGSPGLLLAARLGNVTIANAVGNGVADDKLVYTYLPDLIRYYLGEEPKLANVDTWRLEDPLALEEVLDRLDELVVKPVDGSGGKGLVVGPAASRKELDELRVRLLADPRGWIAQPVVQLSTIPTLVDDGIRPRHADLRPFAVNDGKDVWVLPGGLTRVALPEGELVVNSSQGGGSKDTWVVGQVPLQVSRHSIQGLVADQAAPTSSIPIITGDHTQDHSPLDGPRSDQDQQQQQQQQQGEEA</sequence>
<proteinExistence type="predicted"/>
<evidence type="ECO:0000313" key="3">
    <source>
        <dbReference type="EMBL" id="PRY66925.1"/>
    </source>
</evidence>
<organism evidence="3 4">
    <name type="scientific">Glaciihabitans tibetensis</name>
    <dbReference type="NCBI Taxonomy" id="1266600"/>
    <lineage>
        <taxon>Bacteria</taxon>
        <taxon>Bacillati</taxon>
        <taxon>Actinomycetota</taxon>
        <taxon>Actinomycetes</taxon>
        <taxon>Micrococcales</taxon>
        <taxon>Microbacteriaceae</taxon>
        <taxon>Glaciihabitans</taxon>
    </lineage>
</organism>
<gene>
    <name evidence="3" type="ORF">B0I08_1086</name>
</gene>
<evidence type="ECO:0000259" key="2">
    <source>
        <dbReference type="Pfam" id="PF14403"/>
    </source>
</evidence>
<dbReference type="Proteomes" id="UP000237983">
    <property type="component" value="Unassembled WGS sequence"/>
</dbReference>
<accession>A0A2T0V9Q7</accession>
<dbReference type="EMBL" id="PVTL01000008">
    <property type="protein sequence ID" value="PRY66925.1"/>
    <property type="molecule type" value="Genomic_DNA"/>
</dbReference>
<feature type="compositionally biased region" description="Low complexity" evidence="1">
    <location>
        <begin position="529"/>
        <end position="542"/>
    </location>
</feature>
<evidence type="ECO:0000256" key="1">
    <source>
        <dbReference type="SAM" id="MobiDB-lite"/>
    </source>
</evidence>
<evidence type="ECO:0000313" key="4">
    <source>
        <dbReference type="Proteomes" id="UP000237983"/>
    </source>
</evidence>
<feature type="compositionally biased region" description="Basic and acidic residues" evidence="1">
    <location>
        <begin position="514"/>
        <end position="528"/>
    </location>
</feature>
<dbReference type="OrthoDB" id="9803842at2"/>
<dbReference type="InterPro" id="IPR025841">
    <property type="entry name" value="CP_ATPgrasp_2"/>
</dbReference>
<comment type="caution">
    <text evidence="3">The sequence shown here is derived from an EMBL/GenBank/DDBJ whole genome shotgun (WGS) entry which is preliminary data.</text>
</comment>
<feature type="region of interest" description="Disordered" evidence="1">
    <location>
        <begin position="507"/>
        <end position="542"/>
    </location>
</feature>
<dbReference type="PANTHER" id="PTHR34595">
    <property type="entry name" value="BLR5612 PROTEIN"/>
    <property type="match status" value="1"/>
</dbReference>
<dbReference type="Gene3D" id="3.40.50.11290">
    <property type="match status" value="1"/>
</dbReference>